<dbReference type="Proteomes" id="UP000054686">
    <property type="component" value="Unassembled WGS sequence"/>
</dbReference>
<feature type="transmembrane region" description="Helical" evidence="1">
    <location>
        <begin position="191"/>
        <end position="212"/>
    </location>
</feature>
<accession>A0A0V8RRE8</accession>
<dbReference type="AlphaFoldDB" id="A0A0V8RRE8"/>
<keyword evidence="1" id="KW-0472">Membrane</keyword>
<keyword evidence="1" id="KW-1133">Transmembrane helix</keyword>
<dbReference type="RefSeq" id="WP_060567374.1">
    <property type="nucleotide sequence ID" value="NZ_CP040006.1"/>
</dbReference>
<dbReference type="EMBL" id="LLVT01000003">
    <property type="protein sequence ID" value="KSW10504.1"/>
    <property type="molecule type" value="Genomic_DNA"/>
</dbReference>
<evidence type="ECO:0000313" key="2">
    <source>
        <dbReference type="EMBL" id="KSW10504.1"/>
    </source>
</evidence>
<keyword evidence="1" id="KW-0812">Transmembrane</keyword>
<proteinExistence type="predicted"/>
<feature type="transmembrane region" description="Helical" evidence="1">
    <location>
        <begin position="73"/>
        <end position="94"/>
    </location>
</feature>
<gene>
    <name evidence="2" type="ORF">APY09_08335</name>
</gene>
<feature type="transmembrane region" description="Helical" evidence="1">
    <location>
        <begin position="254"/>
        <end position="273"/>
    </location>
</feature>
<dbReference type="Pfam" id="PF13367">
    <property type="entry name" value="PrsW-protease"/>
    <property type="match status" value="1"/>
</dbReference>
<evidence type="ECO:0000256" key="1">
    <source>
        <dbReference type="SAM" id="Phobius"/>
    </source>
</evidence>
<evidence type="ECO:0000313" key="3">
    <source>
        <dbReference type="Proteomes" id="UP000054686"/>
    </source>
</evidence>
<dbReference type="GO" id="GO:0008233">
    <property type="term" value="F:peptidase activity"/>
    <property type="evidence" value="ECO:0007669"/>
    <property type="project" value="InterPro"/>
</dbReference>
<organism evidence="2 3">
    <name type="scientific">Schaalia odontolytica</name>
    <dbReference type="NCBI Taxonomy" id="1660"/>
    <lineage>
        <taxon>Bacteria</taxon>
        <taxon>Bacillati</taxon>
        <taxon>Actinomycetota</taxon>
        <taxon>Actinomycetes</taxon>
        <taxon>Actinomycetales</taxon>
        <taxon>Actinomycetaceae</taxon>
        <taxon>Schaalia</taxon>
    </lineage>
</organism>
<protein>
    <submittedName>
        <fullName evidence="2">Peptidase</fullName>
    </submittedName>
</protein>
<dbReference type="PANTHER" id="PTHR36844">
    <property type="entry name" value="PROTEASE PRSW"/>
    <property type="match status" value="1"/>
</dbReference>
<dbReference type="PANTHER" id="PTHR36844:SF1">
    <property type="entry name" value="PROTEASE PRSW"/>
    <property type="match status" value="1"/>
</dbReference>
<reference evidence="2 3" key="1">
    <citation type="submission" date="2015-10" db="EMBL/GenBank/DDBJ databases">
        <title>Draft Genome of Actinomyces odontolyticus subsp. actinosynbacter strain XH001.</title>
        <authorList>
            <person name="Mclean J.S."/>
            <person name="He X."/>
        </authorList>
    </citation>
    <scope>NUCLEOTIDE SEQUENCE [LARGE SCALE GENOMIC DNA]</scope>
    <source>
        <strain evidence="2 3">XH001</strain>
    </source>
</reference>
<sequence length="282" mass="29180">MTHAVSMRPRSWALVVCSLILVAVSVRAAIYELTEALEGVSSSDAWLAVGASTLSAVVGLAFLAWAARLKPTVLSWLAAFGWGTGGALIFAGYGNTVIDSAVAASNLSDEAVDFVTSVLTGPIVEETGKGIGVLALILAARKVLDRPAQGGVLGALVGLGFAWGEDVGYYVSALENGMSGLWESFLVRAILGAYAHAIFTGVFGYALAWAVLRAQNVLTGLLVAVGGYGGALALHAQANGVGFLAPEDSWNLTYGAIEIPVFVVSVALLVWGLRRQRATLEA</sequence>
<comment type="caution">
    <text evidence="2">The sequence shown here is derived from an EMBL/GenBank/DDBJ whole genome shotgun (WGS) entry which is preliminary data.</text>
</comment>
<dbReference type="InterPro" id="IPR026898">
    <property type="entry name" value="PrsW"/>
</dbReference>
<feature type="transmembrane region" description="Helical" evidence="1">
    <location>
        <begin position="217"/>
        <end position="234"/>
    </location>
</feature>
<name>A0A0V8RRE8_9ACTO</name>
<feature type="transmembrane region" description="Helical" evidence="1">
    <location>
        <begin position="44"/>
        <end position="66"/>
    </location>
</feature>